<sequence length="244" mass="28690">MYKHYLIILEEYDHEGRLAFHMTITEKKDLEKIELYEEDLTELGIGFYTHLITTSKDTIQSIKEKDSFFENVTIFEKYFDFKNVAKSPHGLNAMDIARYILMLKPTTPLKLQKLLYIVYERYFLNRKIELFKERFLAFDYGPVVKEVYSVYRGQSDVLTEKDDQSVYSVISNATTPITYKIFREEDSEYISSLIKDVIDEYDGVSAWDMVEKTHKKNTAWDKAYKLGQNSPITVDLIKSSVPVK</sequence>
<evidence type="ECO:0000259" key="1">
    <source>
        <dbReference type="Pfam" id="PF13274"/>
    </source>
</evidence>
<dbReference type="InterPro" id="IPR025272">
    <property type="entry name" value="SocA_Panacea"/>
</dbReference>
<feature type="domain" description="Antitoxin SocA-like Panacea" evidence="1">
    <location>
        <begin position="111"/>
        <end position="220"/>
    </location>
</feature>
<reference evidence="2" key="1">
    <citation type="submission" date="2014-04" db="EMBL/GenBank/DDBJ databases">
        <authorList>
            <person name="Xu Y.W."/>
            <person name="Yang Q."/>
        </authorList>
    </citation>
    <scope>NUCLEOTIDE SEQUENCE</scope>
    <source>
        <strain evidence="2">TFGsc1</strain>
    </source>
</reference>
<protein>
    <submittedName>
        <fullName evidence="2">Putative mobile element-associated protein</fullName>
    </submittedName>
</protein>
<name>A0A0P0YP60_STACP</name>
<accession>A0A0P0YP60</accession>
<dbReference type="RefSeq" id="WP_012104246.1">
    <property type="nucleotide sequence ID" value="NZ_CP145201.2"/>
</dbReference>
<evidence type="ECO:0000313" key="2">
    <source>
        <dbReference type="EMBL" id="BAT22920.1"/>
    </source>
</evidence>
<dbReference type="EMBL" id="AB930127">
    <property type="protein sequence ID" value="BAT22920.1"/>
    <property type="molecule type" value="Genomic_DNA"/>
</dbReference>
<reference evidence="2" key="2">
    <citation type="journal article" date="2015" name="PLoS ONE">
        <title>Skin Commensal Staphylococci May Act as Reservoir for Fusidic Acid Resistance Genes.</title>
        <authorList>
            <person name="Hung W.-C."/>
            <person name="Chen H.-J."/>
            <person name="Lin Y.-T."/>
            <person name="Tsai J.-C."/>
            <person name="Chen C.-W."/>
            <person name="Lu H.-H."/>
            <person name="Tseng S.-P."/>
            <person name="Jheng Y.-Y."/>
            <person name="Leong K.H."/>
            <person name="Teng L.-J."/>
        </authorList>
    </citation>
    <scope>NUCLEOTIDE SEQUENCE</scope>
    <source>
        <strain evidence="2">TFGsc1</strain>
    </source>
</reference>
<gene>
    <name evidence="2" type="primary">ri18</name>
</gene>
<proteinExistence type="predicted"/>
<dbReference type="AlphaFoldDB" id="A0A0P0YP60"/>
<organism evidence="2">
    <name type="scientific">Staphylococcus capitis subsp. urealyticus</name>
    <dbReference type="NCBI Taxonomy" id="74703"/>
    <lineage>
        <taxon>Bacteria</taxon>
        <taxon>Bacillati</taxon>
        <taxon>Bacillota</taxon>
        <taxon>Bacilli</taxon>
        <taxon>Bacillales</taxon>
        <taxon>Staphylococcaceae</taxon>
        <taxon>Staphylococcus</taxon>
    </lineage>
</organism>
<dbReference type="Pfam" id="PF13274">
    <property type="entry name" value="SocA_Panacea"/>
    <property type="match status" value="1"/>
</dbReference>